<dbReference type="CDD" id="cd00167">
    <property type="entry name" value="SANT"/>
    <property type="match status" value="3"/>
</dbReference>
<dbReference type="SMART" id="SM00717">
    <property type="entry name" value="SANT"/>
    <property type="match status" value="3"/>
</dbReference>
<organism evidence="5 6">
    <name type="scientific">Madurella mycetomatis</name>
    <dbReference type="NCBI Taxonomy" id="100816"/>
    <lineage>
        <taxon>Eukaryota</taxon>
        <taxon>Fungi</taxon>
        <taxon>Dikarya</taxon>
        <taxon>Ascomycota</taxon>
        <taxon>Pezizomycotina</taxon>
        <taxon>Sordariomycetes</taxon>
        <taxon>Sordariomycetidae</taxon>
        <taxon>Sordariales</taxon>
        <taxon>Sordariales incertae sedis</taxon>
        <taxon>Madurella</taxon>
    </lineage>
</organism>
<dbReference type="GO" id="GO:0000981">
    <property type="term" value="F:DNA-binding transcription factor activity, RNA polymerase II-specific"/>
    <property type="evidence" value="ECO:0007669"/>
    <property type="project" value="TreeGrafter"/>
</dbReference>
<feature type="domain" description="Myb-like" evidence="2">
    <location>
        <begin position="56"/>
        <end position="106"/>
    </location>
</feature>
<feature type="domain" description="Myb-like" evidence="2">
    <location>
        <begin position="107"/>
        <end position="158"/>
    </location>
</feature>
<sequence>MARTRRNWTPEEDELLRVAVNTALAESRPLLWRELAKSVPGRSNKDCRRRWWNSLADGTAKGPWSEEEDERLIEAVRKHGTSWSRVAQVVRSRNPDQCSSHWSQVLNPTINYCDWIPEEDAQLLRSVLTHGTNWTKIAASHVPKRTTLALKNRYSTLRLRHKKLKDQGSSACPGPSPVDVNGAFTTMLEPEEGPKLCQNPRRRGREDAKEGSNEDKDGKEPDGGYGDDENRDSSLPSAQCIDTPSSMNACPANCHQRDSELPWPGTWAEYGDRERLPSTPASSLRYETMTPPLPSDASWLPTAAGQMVDASFLSQTYSSSQIGSPVGALSSAIPGGPGVQGNLPYISQGIEGNIALSGPPTYQPFGRAGLRPSNNDQLPHAEVFPTAPADPKRSSYPLDQAQCGLRYQVRLSMVCTGAQMESAVASLREIGVAAAVEIELAPPEAPHRPSEWGEEAVQGG</sequence>
<dbReference type="STRING" id="100816.A0A175WCC6"/>
<dbReference type="InterPro" id="IPR017930">
    <property type="entry name" value="Myb_dom"/>
</dbReference>
<feature type="compositionally biased region" description="Basic and acidic residues" evidence="1">
    <location>
        <begin position="204"/>
        <end position="222"/>
    </location>
</feature>
<dbReference type="Proteomes" id="UP000078237">
    <property type="component" value="Unassembled WGS sequence"/>
</dbReference>
<dbReference type="PANTHER" id="PTHR45614:SF199">
    <property type="entry name" value="MYB-LIKE TRANSCRIPTION FACTOR (EUROFUNG)-RELATED"/>
    <property type="match status" value="1"/>
</dbReference>
<dbReference type="InterPro" id="IPR009057">
    <property type="entry name" value="Homeodomain-like_sf"/>
</dbReference>
<dbReference type="Gene3D" id="1.10.10.60">
    <property type="entry name" value="Homeodomain-like"/>
    <property type="match status" value="3"/>
</dbReference>
<evidence type="ECO:0000259" key="4">
    <source>
        <dbReference type="PROSITE" id="PS51294"/>
    </source>
</evidence>
<gene>
    <name evidence="5" type="ORF">MMYC01_203084</name>
</gene>
<name>A0A175WCC6_9PEZI</name>
<dbReference type="AlphaFoldDB" id="A0A175WCC6"/>
<dbReference type="GO" id="GO:0045944">
    <property type="term" value="P:positive regulation of transcription by RNA polymerase II"/>
    <property type="evidence" value="ECO:0007669"/>
    <property type="project" value="TreeGrafter"/>
</dbReference>
<feature type="region of interest" description="Disordered" evidence="1">
    <location>
        <begin position="190"/>
        <end position="279"/>
    </location>
</feature>
<proteinExistence type="predicted"/>
<accession>A0A175WCC6</accession>
<dbReference type="PROSITE" id="PS50090">
    <property type="entry name" value="MYB_LIKE"/>
    <property type="match status" value="3"/>
</dbReference>
<feature type="domain" description="Myb-like" evidence="2">
    <location>
        <begin position="1"/>
        <end position="55"/>
    </location>
</feature>
<dbReference type="PROSITE" id="PS51294">
    <property type="entry name" value="HTH_MYB"/>
    <property type="match status" value="3"/>
</dbReference>
<feature type="region of interest" description="Disordered" evidence="1">
    <location>
        <begin position="370"/>
        <end position="395"/>
    </location>
</feature>
<dbReference type="EMBL" id="LCTW02000036">
    <property type="protein sequence ID" value="KXX81397.1"/>
    <property type="molecule type" value="Genomic_DNA"/>
</dbReference>
<dbReference type="SUPFAM" id="SSF46689">
    <property type="entry name" value="Homeodomain-like"/>
    <property type="match status" value="2"/>
</dbReference>
<evidence type="ECO:0000313" key="6">
    <source>
        <dbReference type="Proteomes" id="UP000078237"/>
    </source>
</evidence>
<dbReference type="OrthoDB" id="2143914at2759"/>
<keyword evidence="6" id="KW-1185">Reference proteome</keyword>
<evidence type="ECO:0000259" key="3">
    <source>
        <dbReference type="PROSITE" id="PS51293"/>
    </source>
</evidence>
<feature type="region of interest" description="Disordered" evidence="1">
    <location>
        <begin position="164"/>
        <end position="183"/>
    </location>
</feature>
<feature type="domain" description="SANT" evidence="3">
    <location>
        <begin position="59"/>
        <end position="98"/>
    </location>
</feature>
<reference evidence="5 6" key="1">
    <citation type="journal article" date="2016" name="Genome Announc.">
        <title>Genome Sequence of Madurella mycetomatis mm55, Isolated from a Human Mycetoma Case in Sudan.</title>
        <authorList>
            <person name="Smit S."/>
            <person name="Derks M.F."/>
            <person name="Bervoets S."/>
            <person name="Fahal A."/>
            <person name="van Leeuwen W."/>
            <person name="van Belkum A."/>
            <person name="van de Sande W.W."/>
        </authorList>
    </citation>
    <scope>NUCLEOTIDE SEQUENCE [LARGE SCALE GENOMIC DNA]</scope>
    <source>
        <strain evidence="6">mm55</strain>
    </source>
</reference>
<evidence type="ECO:0000313" key="5">
    <source>
        <dbReference type="EMBL" id="KXX81397.1"/>
    </source>
</evidence>
<dbReference type="GO" id="GO:0005634">
    <property type="term" value="C:nucleus"/>
    <property type="evidence" value="ECO:0007669"/>
    <property type="project" value="TreeGrafter"/>
</dbReference>
<dbReference type="InterPro" id="IPR017884">
    <property type="entry name" value="SANT_dom"/>
</dbReference>
<comment type="caution">
    <text evidence="5">The sequence shown here is derived from an EMBL/GenBank/DDBJ whole genome shotgun (WGS) entry which is preliminary data.</text>
</comment>
<evidence type="ECO:0000259" key="2">
    <source>
        <dbReference type="PROSITE" id="PS50090"/>
    </source>
</evidence>
<dbReference type="PROSITE" id="PS51293">
    <property type="entry name" value="SANT"/>
    <property type="match status" value="1"/>
</dbReference>
<feature type="compositionally biased region" description="Polar residues" evidence="1">
    <location>
        <begin position="233"/>
        <end position="248"/>
    </location>
</feature>
<dbReference type="Pfam" id="PF00249">
    <property type="entry name" value="Myb_DNA-binding"/>
    <property type="match status" value="3"/>
</dbReference>
<feature type="domain" description="HTH myb-type" evidence="4">
    <location>
        <begin position="61"/>
        <end position="110"/>
    </location>
</feature>
<protein>
    <submittedName>
        <fullName evidence="5">Myb-related protein B</fullName>
    </submittedName>
</protein>
<dbReference type="GO" id="GO:0000278">
    <property type="term" value="P:mitotic cell cycle"/>
    <property type="evidence" value="ECO:0007669"/>
    <property type="project" value="TreeGrafter"/>
</dbReference>
<evidence type="ECO:0000256" key="1">
    <source>
        <dbReference type="SAM" id="MobiDB-lite"/>
    </source>
</evidence>
<dbReference type="VEuPathDB" id="FungiDB:MMYC01_203084"/>
<dbReference type="InterPro" id="IPR001005">
    <property type="entry name" value="SANT/Myb"/>
</dbReference>
<dbReference type="PANTHER" id="PTHR45614">
    <property type="entry name" value="MYB PROTEIN-RELATED"/>
    <property type="match status" value="1"/>
</dbReference>
<feature type="domain" description="HTH myb-type" evidence="4">
    <location>
        <begin position="113"/>
        <end position="162"/>
    </location>
</feature>
<feature type="domain" description="HTH myb-type" evidence="4">
    <location>
        <begin position="1"/>
        <end position="59"/>
    </location>
</feature>
<dbReference type="InterPro" id="IPR050560">
    <property type="entry name" value="MYB_TF"/>
</dbReference>
<dbReference type="GO" id="GO:0000978">
    <property type="term" value="F:RNA polymerase II cis-regulatory region sequence-specific DNA binding"/>
    <property type="evidence" value="ECO:0007669"/>
    <property type="project" value="TreeGrafter"/>
</dbReference>